<feature type="signal peptide" evidence="1">
    <location>
        <begin position="1"/>
        <end position="17"/>
    </location>
</feature>
<name>A0A9Q3BAA6_9BASI</name>
<protein>
    <submittedName>
        <fullName evidence="2">Uncharacterized protein</fullName>
    </submittedName>
</protein>
<organism evidence="2 3">
    <name type="scientific">Austropuccinia psidii MF-1</name>
    <dbReference type="NCBI Taxonomy" id="1389203"/>
    <lineage>
        <taxon>Eukaryota</taxon>
        <taxon>Fungi</taxon>
        <taxon>Dikarya</taxon>
        <taxon>Basidiomycota</taxon>
        <taxon>Pucciniomycotina</taxon>
        <taxon>Pucciniomycetes</taxon>
        <taxon>Pucciniales</taxon>
        <taxon>Sphaerophragmiaceae</taxon>
        <taxon>Austropuccinia</taxon>
    </lineage>
</organism>
<evidence type="ECO:0000313" key="3">
    <source>
        <dbReference type="Proteomes" id="UP000765509"/>
    </source>
</evidence>
<feature type="chain" id="PRO_5040350117" evidence="1">
    <location>
        <begin position="18"/>
        <end position="124"/>
    </location>
</feature>
<dbReference type="EMBL" id="AVOT02000189">
    <property type="protein sequence ID" value="MBW0461609.1"/>
    <property type="molecule type" value="Genomic_DNA"/>
</dbReference>
<accession>A0A9Q3BAA6</accession>
<proteinExistence type="predicted"/>
<gene>
    <name evidence="2" type="ORF">O181_001324</name>
</gene>
<keyword evidence="1" id="KW-0732">Signal</keyword>
<dbReference type="AlphaFoldDB" id="A0A9Q3BAA6"/>
<reference evidence="2" key="1">
    <citation type="submission" date="2021-03" db="EMBL/GenBank/DDBJ databases">
        <title>Draft genome sequence of rust myrtle Austropuccinia psidii MF-1, a brazilian biotype.</title>
        <authorList>
            <person name="Quecine M.C."/>
            <person name="Pachon D.M.R."/>
            <person name="Bonatelli M.L."/>
            <person name="Correr F.H."/>
            <person name="Franceschini L.M."/>
            <person name="Leite T.F."/>
            <person name="Margarido G.R.A."/>
            <person name="Almeida C.A."/>
            <person name="Ferrarezi J.A."/>
            <person name="Labate C.A."/>
        </authorList>
    </citation>
    <scope>NUCLEOTIDE SEQUENCE</scope>
    <source>
        <strain evidence="2">MF-1</strain>
    </source>
</reference>
<evidence type="ECO:0000313" key="2">
    <source>
        <dbReference type="EMBL" id="MBW0461609.1"/>
    </source>
</evidence>
<comment type="caution">
    <text evidence="2">The sequence shown here is derived from an EMBL/GenBank/DDBJ whole genome shotgun (WGS) entry which is preliminary data.</text>
</comment>
<keyword evidence="3" id="KW-1185">Reference proteome</keyword>
<dbReference type="Proteomes" id="UP000765509">
    <property type="component" value="Unassembled WGS sequence"/>
</dbReference>
<evidence type="ECO:0000256" key="1">
    <source>
        <dbReference type="SAM" id="SignalP"/>
    </source>
</evidence>
<sequence length="124" mass="13513">MKSAIILVLSLEYLGTANVTSSLLPKPHFCTQESPKSNTKNHANSNLAGKLGLKDIDENQLLLNKVHIYLLVFSHTSSTSLLPSESLLEDSMSYKVPLTELVFHSSEHTIKSQTPAAQNAANIP</sequence>